<keyword evidence="3" id="KW-0804">Transcription</keyword>
<dbReference type="InterPro" id="IPR019887">
    <property type="entry name" value="Tscrpt_reg_AsnC/Lrp_C"/>
</dbReference>
<keyword evidence="6" id="KW-1185">Reference proteome</keyword>
<dbReference type="InterPro" id="IPR019888">
    <property type="entry name" value="Tscrpt_reg_AsnC-like"/>
</dbReference>
<dbReference type="SUPFAM" id="SSF46785">
    <property type="entry name" value="Winged helix' DNA-binding domain"/>
    <property type="match status" value="1"/>
</dbReference>
<keyword evidence="2" id="KW-0238">DNA-binding</keyword>
<comment type="caution">
    <text evidence="5">The sequence shown here is derived from an EMBL/GenBank/DDBJ whole genome shotgun (WGS) entry which is preliminary data.</text>
</comment>
<dbReference type="InterPro" id="IPR011008">
    <property type="entry name" value="Dimeric_a/b-barrel"/>
</dbReference>
<dbReference type="InterPro" id="IPR000485">
    <property type="entry name" value="AsnC-type_HTH_dom"/>
</dbReference>
<dbReference type="Pfam" id="PF01037">
    <property type="entry name" value="AsnC_trans_reg"/>
    <property type="match status" value="1"/>
</dbReference>
<dbReference type="InterPro" id="IPR036388">
    <property type="entry name" value="WH-like_DNA-bd_sf"/>
</dbReference>
<dbReference type="Gene3D" id="3.30.70.920">
    <property type="match status" value="1"/>
</dbReference>
<dbReference type="InterPro" id="IPR011991">
    <property type="entry name" value="ArsR-like_HTH"/>
</dbReference>
<dbReference type="PROSITE" id="PS50956">
    <property type="entry name" value="HTH_ASNC_2"/>
    <property type="match status" value="1"/>
</dbReference>
<dbReference type="SUPFAM" id="SSF54909">
    <property type="entry name" value="Dimeric alpha+beta barrel"/>
    <property type="match status" value="1"/>
</dbReference>
<reference evidence="5 6" key="1">
    <citation type="submission" date="2023-03" db="EMBL/GenBank/DDBJ databases">
        <title>Bacillus Genome Sequencing.</title>
        <authorList>
            <person name="Dunlap C."/>
        </authorList>
    </citation>
    <scope>NUCLEOTIDE SEQUENCE [LARGE SCALE GENOMIC DNA]</scope>
    <source>
        <strain evidence="5 6">B-14544</strain>
    </source>
</reference>
<dbReference type="EMBL" id="JARMQG010000114">
    <property type="protein sequence ID" value="MED3562805.1"/>
    <property type="molecule type" value="Genomic_DNA"/>
</dbReference>
<dbReference type="CDD" id="cd00090">
    <property type="entry name" value="HTH_ARSR"/>
    <property type="match status" value="1"/>
</dbReference>
<dbReference type="RefSeq" id="WP_327967764.1">
    <property type="nucleotide sequence ID" value="NZ_JARMQG010000114.1"/>
</dbReference>
<dbReference type="PANTHER" id="PTHR30154:SF53">
    <property type="entry name" value="HTH-TYPE TRANSCRIPTIONAL REGULATOR LRPC"/>
    <property type="match status" value="1"/>
</dbReference>
<sequence>MDQLDIRLIELLQMDGRITLSELSKKLSLSRPSITERLKRLQEREVIEGFGARVSPKAIGRDVIVFIQVSEMKILSYTDFENWIMNDPDIIECHRLTGAVSYLLKAAVPGMDHLSNLIDRLTPYGNVNTSIVLSSPVSFRCITPNSIEQS</sequence>
<proteinExistence type="predicted"/>
<keyword evidence="1" id="KW-0805">Transcription regulation</keyword>
<evidence type="ECO:0000256" key="2">
    <source>
        <dbReference type="ARBA" id="ARBA00023125"/>
    </source>
</evidence>
<evidence type="ECO:0000313" key="5">
    <source>
        <dbReference type="EMBL" id="MED3562805.1"/>
    </source>
</evidence>
<evidence type="ECO:0000313" key="6">
    <source>
        <dbReference type="Proteomes" id="UP001330749"/>
    </source>
</evidence>
<name>A0ABU6NDL2_9BACI</name>
<feature type="domain" description="HTH asnC-type" evidence="4">
    <location>
        <begin position="1"/>
        <end position="62"/>
    </location>
</feature>
<dbReference type="PRINTS" id="PR00033">
    <property type="entry name" value="HTHASNC"/>
</dbReference>
<dbReference type="InterPro" id="IPR036390">
    <property type="entry name" value="WH_DNA-bd_sf"/>
</dbReference>
<evidence type="ECO:0000259" key="4">
    <source>
        <dbReference type="PROSITE" id="PS50956"/>
    </source>
</evidence>
<evidence type="ECO:0000256" key="1">
    <source>
        <dbReference type="ARBA" id="ARBA00023015"/>
    </source>
</evidence>
<accession>A0ABU6NDL2</accession>
<organism evidence="5 6">
    <name type="scientific">Bacillus xiapuensis</name>
    <dbReference type="NCBI Taxonomy" id="2014075"/>
    <lineage>
        <taxon>Bacteria</taxon>
        <taxon>Bacillati</taxon>
        <taxon>Bacillota</taxon>
        <taxon>Bacilli</taxon>
        <taxon>Bacillales</taxon>
        <taxon>Bacillaceae</taxon>
        <taxon>Bacillus</taxon>
    </lineage>
</organism>
<protein>
    <submittedName>
        <fullName evidence="5">Lrp/AsnC family transcriptional regulator</fullName>
    </submittedName>
</protein>
<dbReference type="Proteomes" id="UP001330749">
    <property type="component" value="Unassembled WGS sequence"/>
</dbReference>
<dbReference type="PANTHER" id="PTHR30154">
    <property type="entry name" value="LEUCINE-RESPONSIVE REGULATORY PROTEIN"/>
    <property type="match status" value="1"/>
</dbReference>
<dbReference type="Gene3D" id="1.10.10.10">
    <property type="entry name" value="Winged helix-like DNA-binding domain superfamily/Winged helix DNA-binding domain"/>
    <property type="match status" value="1"/>
</dbReference>
<dbReference type="SMART" id="SM00344">
    <property type="entry name" value="HTH_ASNC"/>
    <property type="match status" value="1"/>
</dbReference>
<evidence type="ECO:0000256" key="3">
    <source>
        <dbReference type="ARBA" id="ARBA00023163"/>
    </source>
</evidence>
<gene>
    <name evidence="5" type="ORF">P4447_10110</name>
</gene>
<dbReference type="Pfam" id="PF13404">
    <property type="entry name" value="HTH_AsnC-type"/>
    <property type="match status" value="1"/>
</dbReference>